<feature type="transmembrane region" description="Helical" evidence="1">
    <location>
        <begin position="89"/>
        <end position="112"/>
    </location>
</feature>
<sequence>MPIKLALPLGGAIAAAWGFLIYQARQMTHLPMADMWMPPSELSQWLPGDFAWVFAMWAVMMAAMMLPSILPMLAAFSRYCQRDANADPWLSLWFSGGYLAVWIAFSVALTGLQWLFHGLHWLSPMMENRQPYLAAGILFTAGVYQFTPFKNACLQHCRTPLGFLLHAWRPGSVGALRMGVHHGTTCLGCCWAQMLIMFAVGVMNLTGMLLITLLVFLEKWPPIDSKKLSYISGSLFLLWGGVCLF</sequence>
<reference evidence="2 3" key="1">
    <citation type="journal article" date="2011" name="J. Bacteriol.">
        <title>Complete Genome Sequence of the Aerobic Marine Methanotroph Methylomonas methanica MC09.</title>
        <authorList>
            <person name="Boden R."/>
            <person name="Cunliffe M."/>
            <person name="Scanlan J."/>
            <person name="Moussard H."/>
            <person name="Kits K.D."/>
            <person name="Klotz M.G."/>
            <person name="Jetten M.S."/>
            <person name="Vuilleumier S."/>
            <person name="Han J."/>
            <person name="Peters L."/>
            <person name="Mikhailova N."/>
            <person name="Teshima H."/>
            <person name="Tapia R."/>
            <person name="Kyrpides N."/>
            <person name="Ivanova N."/>
            <person name="Pagani I."/>
            <person name="Cheng J.F."/>
            <person name="Goodwin L."/>
            <person name="Han C."/>
            <person name="Hauser L."/>
            <person name="Land M.L."/>
            <person name="Lapidus A."/>
            <person name="Lucas S."/>
            <person name="Pitluck S."/>
            <person name="Woyke T."/>
            <person name="Stein L."/>
            <person name="Murrell J.C."/>
        </authorList>
    </citation>
    <scope>NUCLEOTIDE SEQUENCE [LARGE SCALE GENOMIC DNA]</scope>
    <source>
        <strain evidence="2 3">MC09</strain>
    </source>
</reference>
<evidence type="ECO:0000256" key="1">
    <source>
        <dbReference type="SAM" id="Phobius"/>
    </source>
</evidence>
<keyword evidence="1" id="KW-1133">Transmembrane helix</keyword>
<dbReference type="InterPro" id="IPR018688">
    <property type="entry name" value="PpoB2-like"/>
</dbReference>
<reference evidence="3" key="3">
    <citation type="submission" date="2011-05" db="EMBL/GenBank/DDBJ databases">
        <title>Complete sequence of Methylomonas methanica MC09.</title>
        <authorList>
            <consortium name="US DOE Joint Genome Institute"/>
            <person name="Lucas S."/>
            <person name="Han J."/>
            <person name="Lapidus A."/>
            <person name="Cheng J.-F."/>
            <person name="Goodwin L."/>
            <person name="Pitluck S."/>
            <person name="Peters L."/>
            <person name="Mikhailova N."/>
            <person name="Teshima H."/>
            <person name="Han C."/>
            <person name="Tapia R."/>
            <person name="Land M."/>
            <person name="Hauser L."/>
            <person name="Kyrpides N."/>
            <person name="Ivanova N."/>
            <person name="Pagani I."/>
            <person name="Stein L."/>
            <person name="Woyke T."/>
        </authorList>
    </citation>
    <scope>NUCLEOTIDE SEQUENCE [LARGE SCALE GENOMIC DNA]</scope>
    <source>
        <strain evidence="3">MC09</strain>
    </source>
</reference>
<dbReference type="HOGENOM" id="CLU_065506_2_0_6"/>
<evidence type="ECO:0008006" key="4">
    <source>
        <dbReference type="Google" id="ProtNLM"/>
    </source>
</evidence>
<evidence type="ECO:0000313" key="3">
    <source>
        <dbReference type="Proteomes" id="UP000008888"/>
    </source>
</evidence>
<dbReference type="STRING" id="857087.Metme_3244"/>
<dbReference type="EMBL" id="CP002738">
    <property type="protein sequence ID" value="AEG01617.1"/>
    <property type="molecule type" value="Genomic_DNA"/>
</dbReference>
<organism evidence="2 3">
    <name type="scientific">Methylomonas methanica (strain DSM 25384 / MC09)</name>
    <dbReference type="NCBI Taxonomy" id="857087"/>
    <lineage>
        <taxon>Bacteria</taxon>
        <taxon>Pseudomonadati</taxon>
        <taxon>Pseudomonadota</taxon>
        <taxon>Gammaproteobacteria</taxon>
        <taxon>Methylococcales</taxon>
        <taxon>Methylococcaceae</taxon>
        <taxon>Methylomonas</taxon>
    </lineage>
</organism>
<keyword evidence="3" id="KW-1185">Reference proteome</keyword>
<keyword evidence="1" id="KW-0812">Transmembrane</keyword>
<keyword evidence="1" id="KW-0472">Membrane</keyword>
<feature type="transmembrane region" description="Helical" evidence="1">
    <location>
        <begin position="50"/>
        <end position="77"/>
    </location>
</feature>
<dbReference type="eggNOG" id="COG5486">
    <property type="taxonomic scope" value="Bacteria"/>
</dbReference>
<feature type="transmembrane region" description="Helical" evidence="1">
    <location>
        <begin position="195"/>
        <end position="216"/>
    </location>
</feature>
<feature type="transmembrane region" description="Helical" evidence="1">
    <location>
        <begin position="132"/>
        <end position="149"/>
    </location>
</feature>
<dbReference type="Pfam" id="PF09948">
    <property type="entry name" value="PpoB2"/>
    <property type="match status" value="1"/>
</dbReference>
<accession>G0A4M6</accession>
<reference key="2">
    <citation type="submission" date="2011-05" db="EMBL/GenBank/DDBJ databases">
        <title>Complete genome sequence of the aerobic marine methanotroph Methylomonas methanica MC09.</title>
        <authorList>
            <person name="Boden R."/>
            <person name="Cunliffe M."/>
            <person name="Scanlan J."/>
            <person name="Moussard H."/>
            <person name="Kits K.D."/>
            <person name="Klotz M."/>
            <person name="Jetten M."/>
            <person name="Vuilleumier S."/>
            <person name="Han J."/>
            <person name="Peters L."/>
            <person name="Mikhailova N."/>
            <person name="Teshima H."/>
            <person name="Tapia R."/>
            <person name="Kyrpides N."/>
            <person name="Ivanova N."/>
            <person name="Pagani I."/>
            <person name="Cheng J.-F."/>
            <person name="Goodwin L."/>
            <person name="Han C."/>
            <person name="Hauser L."/>
            <person name="Land M."/>
            <person name="Lapidus A."/>
            <person name="Lucas S."/>
            <person name="Pitluck S."/>
            <person name="Woyke T."/>
            <person name="Stein L.Y."/>
            <person name="Murrell C."/>
        </authorList>
    </citation>
    <scope>NUCLEOTIDE SEQUENCE</scope>
    <source>
        <strain>MC09</strain>
    </source>
</reference>
<dbReference type="Proteomes" id="UP000008888">
    <property type="component" value="Chromosome"/>
</dbReference>
<protein>
    <recommendedName>
        <fullName evidence="4">Metal-binding membrane protein</fullName>
    </recommendedName>
</protein>
<dbReference type="OrthoDB" id="980055at2"/>
<evidence type="ECO:0000313" key="2">
    <source>
        <dbReference type="EMBL" id="AEG01617.1"/>
    </source>
</evidence>
<dbReference type="KEGG" id="mmt:Metme_3244"/>
<dbReference type="RefSeq" id="WP_013819844.1">
    <property type="nucleotide sequence ID" value="NC_015572.1"/>
</dbReference>
<dbReference type="AlphaFoldDB" id="G0A4M6"/>
<gene>
    <name evidence="2" type="ordered locus">Metme_3244</name>
</gene>
<name>G0A4M6_METMM</name>
<proteinExistence type="predicted"/>